<dbReference type="EMBL" id="SJPW01000001">
    <property type="protein sequence ID" value="TWU60270.1"/>
    <property type="molecule type" value="Genomic_DNA"/>
</dbReference>
<dbReference type="RefSeq" id="WP_146453943.1">
    <property type="nucleotide sequence ID" value="NZ_SJPW01000001.1"/>
</dbReference>
<proteinExistence type="predicted"/>
<dbReference type="OrthoDB" id="277430at2"/>
<reference evidence="2 3" key="1">
    <citation type="submission" date="2019-02" db="EMBL/GenBank/DDBJ databases">
        <title>Deep-cultivation of Planctomycetes and their phenomic and genomic characterization uncovers novel biology.</title>
        <authorList>
            <person name="Wiegand S."/>
            <person name="Jogler M."/>
            <person name="Boedeker C."/>
            <person name="Pinto D."/>
            <person name="Vollmers J."/>
            <person name="Rivas-Marin E."/>
            <person name="Kohn T."/>
            <person name="Peeters S.H."/>
            <person name="Heuer A."/>
            <person name="Rast P."/>
            <person name="Oberbeckmann S."/>
            <person name="Bunk B."/>
            <person name="Jeske O."/>
            <person name="Meyerdierks A."/>
            <person name="Storesund J.E."/>
            <person name="Kallscheuer N."/>
            <person name="Luecker S."/>
            <person name="Lage O.M."/>
            <person name="Pohl T."/>
            <person name="Merkel B.J."/>
            <person name="Hornburger P."/>
            <person name="Mueller R.-W."/>
            <person name="Bruemmer F."/>
            <person name="Labrenz M."/>
            <person name="Spormann A.M."/>
            <person name="Op Den Camp H."/>
            <person name="Overmann J."/>
            <person name="Amann R."/>
            <person name="Jetten M.S.M."/>
            <person name="Mascher T."/>
            <person name="Medema M.H."/>
            <person name="Devos D.P."/>
            <person name="Kaster A.-K."/>
            <person name="Ovreas L."/>
            <person name="Rohde M."/>
            <person name="Galperin M.Y."/>
            <person name="Jogler C."/>
        </authorList>
    </citation>
    <scope>NUCLEOTIDE SEQUENCE [LARGE SCALE GENOMIC DNA]</scope>
    <source>
        <strain evidence="2 3">Poly51</strain>
    </source>
</reference>
<keyword evidence="1" id="KW-0472">Membrane</keyword>
<protein>
    <submittedName>
        <fullName evidence="2">Uncharacterized protein</fullName>
    </submittedName>
</protein>
<keyword evidence="1" id="KW-1133">Transmembrane helix</keyword>
<keyword evidence="3" id="KW-1185">Reference proteome</keyword>
<evidence type="ECO:0000313" key="2">
    <source>
        <dbReference type="EMBL" id="TWU60270.1"/>
    </source>
</evidence>
<feature type="transmembrane region" description="Helical" evidence="1">
    <location>
        <begin position="31"/>
        <end position="52"/>
    </location>
</feature>
<comment type="caution">
    <text evidence="2">The sequence shown here is derived from an EMBL/GenBank/DDBJ whole genome shotgun (WGS) entry which is preliminary data.</text>
</comment>
<feature type="transmembrane region" description="Helical" evidence="1">
    <location>
        <begin position="72"/>
        <end position="91"/>
    </location>
</feature>
<accession>A0A5C6FHB4</accession>
<evidence type="ECO:0000313" key="3">
    <source>
        <dbReference type="Proteomes" id="UP000318288"/>
    </source>
</evidence>
<evidence type="ECO:0000256" key="1">
    <source>
        <dbReference type="SAM" id="Phobius"/>
    </source>
</evidence>
<gene>
    <name evidence="2" type="ORF">Poly51_05450</name>
</gene>
<name>A0A5C6FHB4_9BACT</name>
<dbReference type="Proteomes" id="UP000318288">
    <property type="component" value="Unassembled WGS sequence"/>
</dbReference>
<keyword evidence="1" id="KW-0812">Transmembrane</keyword>
<sequence length="112" mass="12490">MLRTFLAGMPSVLPEDIDTVLRLSGSSSERLQAISFLLVCVILSTVIIRTLWNFIAKESHWLPSLSWTKAMAVVFLWGSVFILVLTMISGARELMTPGAWKKSGATYTLDRE</sequence>
<organism evidence="2 3">
    <name type="scientific">Rubripirellula tenax</name>
    <dbReference type="NCBI Taxonomy" id="2528015"/>
    <lineage>
        <taxon>Bacteria</taxon>
        <taxon>Pseudomonadati</taxon>
        <taxon>Planctomycetota</taxon>
        <taxon>Planctomycetia</taxon>
        <taxon>Pirellulales</taxon>
        <taxon>Pirellulaceae</taxon>
        <taxon>Rubripirellula</taxon>
    </lineage>
</organism>
<dbReference type="AlphaFoldDB" id="A0A5C6FHB4"/>